<dbReference type="PROSITE" id="PS50208">
    <property type="entry name" value="CASPASE_P20"/>
    <property type="match status" value="1"/>
</dbReference>
<dbReference type="PRINTS" id="PR00376">
    <property type="entry name" value="IL1BCENZYME"/>
</dbReference>
<dbReference type="GO" id="GO:0006915">
    <property type="term" value="P:apoptotic process"/>
    <property type="evidence" value="ECO:0007669"/>
    <property type="project" value="UniProtKB-KW"/>
</dbReference>
<dbReference type="RefSeq" id="XP_022294790.1">
    <property type="nucleotide sequence ID" value="XM_022439082.1"/>
</dbReference>
<name>A0A8B8AUC6_CRAVI</name>
<evidence type="ECO:0000256" key="3">
    <source>
        <dbReference type="RuleBase" id="RU003971"/>
    </source>
</evidence>
<evidence type="ECO:0000256" key="1">
    <source>
        <dbReference type="ARBA" id="ARBA00010134"/>
    </source>
</evidence>
<organism evidence="6 7">
    <name type="scientific">Crassostrea virginica</name>
    <name type="common">Eastern oyster</name>
    <dbReference type="NCBI Taxonomy" id="6565"/>
    <lineage>
        <taxon>Eukaryota</taxon>
        <taxon>Metazoa</taxon>
        <taxon>Spiralia</taxon>
        <taxon>Lophotrochozoa</taxon>
        <taxon>Mollusca</taxon>
        <taxon>Bivalvia</taxon>
        <taxon>Autobranchia</taxon>
        <taxon>Pteriomorphia</taxon>
        <taxon>Ostreida</taxon>
        <taxon>Ostreoidea</taxon>
        <taxon>Ostreidae</taxon>
        <taxon>Crassostrea</taxon>
    </lineage>
</organism>
<dbReference type="InterPro" id="IPR011600">
    <property type="entry name" value="Pept_C14_caspase"/>
</dbReference>
<dbReference type="GO" id="GO:0043067">
    <property type="term" value="P:regulation of programmed cell death"/>
    <property type="evidence" value="ECO:0007669"/>
    <property type="project" value="UniProtKB-ARBA"/>
</dbReference>
<dbReference type="OrthoDB" id="6114029at2759"/>
<dbReference type="GeneID" id="111104911"/>
<dbReference type="Gene3D" id="3.40.50.1460">
    <property type="match status" value="1"/>
</dbReference>
<dbReference type="GO" id="GO:0006508">
    <property type="term" value="P:proteolysis"/>
    <property type="evidence" value="ECO:0007669"/>
    <property type="project" value="InterPro"/>
</dbReference>
<evidence type="ECO:0000313" key="7">
    <source>
        <dbReference type="RefSeq" id="XP_022294790.1"/>
    </source>
</evidence>
<evidence type="ECO:0000256" key="2">
    <source>
        <dbReference type="ARBA" id="ARBA00022703"/>
    </source>
</evidence>
<dbReference type="GO" id="GO:0051604">
    <property type="term" value="P:protein maturation"/>
    <property type="evidence" value="ECO:0007669"/>
    <property type="project" value="UniProtKB-ARBA"/>
</dbReference>
<dbReference type="AlphaFoldDB" id="A0A8B8AUC6"/>
<dbReference type="KEGG" id="cvn:111104911"/>
<sequence length="425" mass="48474">MEESFNRFDENSLNHCQNVTTKLMFLAKDVIPEAVREKMKQGQVRSALETNVVSLWFDGKDPPFGFIKEWLLMEGEELFNIRDNDMFDEYCHVDSAGISEKRKMLYKVGEKTEKHQLNALKAILLSQGVEDEIQDESMGIWKCLDLLEDCLEEEEFFSLLKVVYKKDVQSSQLLTDFLNGSFTTGAIGGQIDKYPIQEIGDKDHRYSDAYPQTDKIRESVLLSNVLPSRDRFSMSPDEIKMGSTKPQSSQLLVYDRGKHPGLCVIFNNKTFVKESIHPTRDGTDKDKDSLEHMFKTYGYEVFVYNDKSCSEILKILATFQSRDHQVYGAFIVCTLSHGDLDVISGSCVWPRTDNSFPANSDTNLTNGKQDMTATVPDFYQMCFGPAEADFLIAHSTMPGYVSLRNEDGSYFIQSLVKNIKEHSPR</sequence>
<comment type="similarity">
    <text evidence="1 3">Belongs to the peptidase C14A family.</text>
</comment>
<proteinExistence type="inferred from homology"/>
<dbReference type="SMART" id="SM00115">
    <property type="entry name" value="CASc"/>
    <property type="match status" value="1"/>
</dbReference>
<reference evidence="7" key="1">
    <citation type="submission" date="2025-08" db="UniProtKB">
        <authorList>
            <consortium name="RefSeq"/>
        </authorList>
    </citation>
    <scope>IDENTIFICATION</scope>
    <source>
        <tissue evidence="7">Whole sample</tissue>
    </source>
</reference>
<dbReference type="PROSITE" id="PS50207">
    <property type="entry name" value="CASPASE_P10"/>
    <property type="match status" value="1"/>
</dbReference>
<dbReference type="PANTHER" id="PTHR48169:SF7">
    <property type="entry name" value="CASPASE 10"/>
    <property type="match status" value="1"/>
</dbReference>
<dbReference type="SUPFAM" id="SSF52129">
    <property type="entry name" value="Caspase-like"/>
    <property type="match status" value="1"/>
</dbReference>
<dbReference type="Pfam" id="PF00656">
    <property type="entry name" value="Peptidase_C14"/>
    <property type="match status" value="1"/>
</dbReference>
<dbReference type="InterPro" id="IPR015917">
    <property type="entry name" value="Pept_C14A"/>
</dbReference>
<feature type="domain" description="Caspase family p10" evidence="4">
    <location>
        <begin position="385"/>
        <end position="425"/>
    </location>
</feature>
<evidence type="ECO:0000259" key="5">
    <source>
        <dbReference type="PROSITE" id="PS50208"/>
    </source>
</evidence>
<dbReference type="Proteomes" id="UP000694844">
    <property type="component" value="Chromosome 7"/>
</dbReference>
<keyword evidence="2" id="KW-0053">Apoptosis</keyword>
<evidence type="ECO:0000259" key="4">
    <source>
        <dbReference type="PROSITE" id="PS50207"/>
    </source>
</evidence>
<dbReference type="InterPro" id="IPR029030">
    <property type="entry name" value="Caspase-like_dom_sf"/>
</dbReference>
<dbReference type="InterPro" id="IPR002138">
    <property type="entry name" value="Pept_C14_p10"/>
</dbReference>
<gene>
    <name evidence="7" type="primary">LOC111104911</name>
</gene>
<accession>A0A8B8AUC6</accession>
<dbReference type="Gene3D" id="3.30.70.1470">
    <property type="entry name" value="Caspase-like"/>
    <property type="match status" value="1"/>
</dbReference>
<dbReference type="GO" id="GO:0005737">
    <property type="term" value="C:cytoplasm"/>
    <property type="evidence" value="ECO:0007669"/>
    <property type="project" value="UniProtKB-ARBA"/>
</dbReference>
<dbReference type="GO" id="GO:0004197">
    <property type="term" value="F:cysteine-type endopeptidase activity"/>
    <property type="evidence" value="ECO:0007669"/>
    <property type="project" value="InterPro"/>
</dbReference>
<dbReference type="PANTHER" id="PTHR48169">
    <property type="entry name" value="DED DOMAIN-CONTAINING PROTEIN"/>
    <property type="match status" value="1"/>
</dbReference>
<evidence type="ECO:0000313" key="6">
    <source>
        <dbReference type="Proteomes" id="UP000694844"/>
    </source>
</evidence>
<feature type="domain" description="Caspase family p20" evidence="5">
    <location>
        <begin position="259"/>
        <end position="345"/>
    </location>
</feature>
<keyword evidence="6" id="KW-1185">Reference proteome</keyword>
<dbReference type="InterPro" id="IPR001309">
    <property type="entry name" value="Pept_C14_p20"/>
</dbReference>
<protein>
    <submittedName>
        <fullName evidence="7">Caspase-8-like</fullName>
    </submittedName>
</protein>